<organism evidence="8 9">
    <name type="scientific">Umezawaea endophytica</name>
    <dbReference type="NCBI Taxonomy" id="1654476"/>
    <lineage>
        <taxon>Bacteria</taxon>
        <taxon>Bacillati</taxon>
        <taxon>Actinomycetota</taxon>
        <taxon>Actinomycetes</taxon>
        <taxon>Pseudonocardiales</taxon>
        <taxon>Pseudonocardiaceae</taxon>
        <taxon>Umezawaea</taxon>
    </lineage>
</organism>
<protein>
    <submittedName>
        <fullName evidence="8">S8 family serine peptidase</fullName>
    </submittedName>
</protein>
<dbReference type="Proteomes" id="UP001141259">
    <property type="component" value="Unassembled WGS sequence"/>
</dbReference>
<feature type="active site" description="Charge relay system" evidence="5">
    <location>
        <position position="137"/>
    </location>
</feature>
<dbReference type="PRINTS" id="PR00723">
    <property type="entry name" value="SUBTILISIN"/>
</dbReference>
<evidence type="ECO:0000256" key="6">
    <source>
        <dbReference type="RuleBase" id="RU003355"/>
    </source>
</evidence>
<keyword evidence="9" id="KW-1185">Reference proteome</keyword>
<dbReference type="CDD" id="cd07480">
    <property type="entry name" value="Peptidases_S8_12"/>
    <property type="match status" value="1"/>
</dbReference>
<dbReference type="GO" id="GO:0006508">
    <property type="term" value="P:proteolysis"/>
    <property type="evidence" value="ECO:0007669"/>
    <property type="project" value="UniProtKB-KW"/>
</dbReference>
<comment type="similarity">
    <text evidence="1 5 6">Belongs to the peptidase S8 family.</text>
</comment>
<dbReference type="PROSITE" id="PS00138">
    <property type="entry name" value="SUBTILASE_SER"/>
    <property type="match status" value="1"/>
</dbReference>
<evidence type="ECO:0000256" key="4">
    <source>
        <dbReference type="ARBA" id="ARBA00022825"/>
    </source>
</evidence>
<proteinExistence type="inferred from homology"/>
<dbReference type="SUPFAM" id="SSF52743">
    <property type="entry name" value="Subtilisin-like"/>
    <property type="match status" value="1"/>
</dbReference>
<accession>A0A9X2VUF3</accession>
<dbReference type="InterPro" id="IPR023828">
    <property type="entry name" value="Peptidase_S8_Ser-AS"/>
</dbReference>
<feature type="active site" description="Charge relay system" evidence="5">
    <location>
        <position position="338"/>
    </location>
</feature>
<dbReference type="InterPro" id="IPR050131">
    <property type="entry name" value="Peptidase_S8_subtilisin-like"/>
</dbReference>
<evidence type="ECO:0000256" key="3">
    <source>
        <dbReference type="ARBA" id="ARBA00022801"/>
    </source>
</evidence>
<dbReference type="InterPro" id="IPR015500">
    <property type="entry name" value="Peptidase_S8_subtilisin-rel"/>
</dbReference>
<name>A0A9X2VUF3_9PSEU</name>
<dbReference type="InterPro" id="IPR023827">
    <property type="entry name" value="Peptidase_S8_Asp-AS"/>
</dbReference>
<gene>
    <name evidence="8" type="ORF">NZH93_38835</name>
</gene>
<dbReference type="PANTHER" id="PTHR43806:SF11">
    <property type="entry name" value="CEREVISIN-RELATED"/>
    <property type="match status" value="1"/>
</dbReference>
<evidence type="ECO:0000313" key="9">
    <source>
        <dbReference type="Proteomes" id="UP001141259"/>
    </source>
</evidence>
<keyword evidence="4 5" id="KW-0720">Serine protease</keyword>
<dbReference type="InterPro" id="IPR036852">
    <property type="entry name" value="Peptidase_S8/S53_dom_sf"/>
</dbReference>
<dbReference type="GO" id="GO:0004252">
    <property type="term" value="F:serine-type endopeptidase activity"/>
    <property type="evidence" value="ECO:0007669"/>
    <property type="project" value="UniProtKB-UniRule"/>
</dbReference>
<dbReference type="Gene3D" id="3.40.50.200">
    <property type="entry name" value="Peptidase S8/S53 domain"/>
    <property type="match status" value="1"/>
</dbReference>
<keyword evidence="3 5" id="KW-0378">Hydrolase</keyword>
<evidence type="ECO:0000259" key="7">
    <source>
        <dbReference type="Pfam" id="PF00082"/>
    </source>
</evidence>
<reference evidence="8" key="1">
    <citation type="submission" date="2022-08" db="EMBL/GenBank/DDBJ databases">
        <authorList>
            <person name="Tistechok S."/>
            <person name="Samborskyy M."/>
            <person name="Roman I."/>
        </authorList>
    </citation>
    <scope>NUCLEOTIDE SEQUENCE</scope>
    <source>
        <strain evidence="8">DSM 103496</strain>
    </source>
</reference>
<dbReference type="AlphaFoldDB" id="A0A9X2VUF3"/>
<evidence type="ECO:0000256" key="1">
    <source>
        <dbReference type="ARBA" id="ARBA00011073"/>
    </source>
</evidence>
<dbReference type="RefSeq" id="WP_259628302.1">
    <property type="nucleotide sequence ID" value="NZ_JANYMP010000026.1"/>
</dbReference>
<feature type="domain" description="Peptidase S8/S53" evidence="7">
    <location>
        <begin position="128"/>
        <end position="362"/>
    </location>
</feature>
<evidence type="ECO:0000256" key="2">
    <source>
        <dbReference type="ARBA" id="ARBA00022670"/>
    </source>
</evidence>
<dbReference type="PROSITE" id="PS51892">
    <property type="entry name" value="SUBTILASE"/>
    <property type="match status" value="1"/>
</dbReference>
<evidence type="ECO:0000256" key="5">
    <source>
        <dbReference type="PROSITE-ProRule" id="PRU01240"/>
    </source>
</evidence>
<keyword evidence="2 5" id="KW-0645">Protease</keyword>
<comment type="caution">
    <text evidence="8">The sequence shown here is derived from an EMBL/GenBank/DDBJ whole genome shotgun (WGS) entry which is preliminary data.</text>
</comment>
<dbReference type="PANTHER" id="PTHR43806">
    <property type="entry name" value="PEPTIDASE S8"/>
    <property type="match status" value="1"/>
</dbReference>
<sequence length="388" mass="39131">MSQPTSTETTGRYLVLLENNSTAAGVRELDRVAGIQVATTADTVAEQIAGADGVIFHELGIALVDATAEQLPGLNRAVDEPGPVLAVEAERVVHAISADTATDVAAVDESVFTWGLQAVGANLSTASGKGIRVAVLDTGFTVAHPDFAGRTVTTSSFITGETVDDVHGHGTHCIGTSCGPRTPASGPGYGVAHEAEIFAGKVLSNKGSGSDGGILAGIEWAIANGCAVISMSLGASVRPGTPHSAIFEQAASRALARGTLIIAAAGNDSRRPGAVAPVGHPANCPSIMAVGAVDVARAMGFFSCGTTDTVGAVDVVAPGVDVYSSWNVGGTKRLQGTSMATPHVAGVAALMAQKHGSRGFELWARLSQTARRLPLPSTDVGAGLVQAP</sequence>
<dbReference type="InterPro" id="IPR000209">
    <property type="entry name" value="Peptidase_S8/S53_dom"/>
</dbReference>
<dbReference type="EMBL" id="JANYMP010000026">
    <property type="protein sequence ID" value="MCS7482839.1"/>
    <property type="molecule type" value="Genomic_DNA"/>
</dbReference>
<feature type="active site" description="Charge relay system" evidence="5">
    <location>
        <position position="169"/>
    </location>
</feature>
<dbReference type="PROSITE" id="PS00136">
    <property type="entry name" value="SUBTILASE_ASP"/>
    <property type="match status" value="1"/>
</dbReference>
<dbReference type="Pfam" id="PF00082">
    <property type="entry name" value="Peptidase_S8"/>
    <property type="match status" value="1"/>
</dbReference>
<evidence type="ECO:0000313" key="8">
    <source>
        <dbReference type="EMBL" id="MCS7482839.1"/>
    </source>
</evidence>